<keyword evidence="5" id="KW-0460">Magnesium</keyword>
<dbReference type="PRINTS" id="PR01402">
    <property type="entry name" value="MUTATORMUTX"/>
</dbReference>
<dbReference type="PANTHER" id="PTHR43758">
    <property type="entry name" value="7,8-DIHYDRO-8-OXOGUANINE TRIPHOSPHATASE"/>
    <property type="match status" value="1"/>
</dbReference>
<feature type="domain" description="Nudix hydrolase" evidence="7">
    <location>
        <begin position="1"/>
        <end position="129"/>
    </location>
</feature>
<evidence type="ECO:0000313" key="8">
    <source>
        <dbReference type="EMBL" id="BBM36214.1"/>
    </source>
</evidence>
<dbReference type="CDD" id="cd18886">
    <property type="entry name" value="NUDIX_MutT_Nudt1"/>
    <property type="match status" value="1"/>
</dbReference>
<dbReference type="InterPro" id="IPR015797">
    <property type="entry name" value="NUDIX_hydrolase-like_dom_sf"/>
</dbReference>
<evidence type="ECO:0000256" key="1">
    <source>
        <dbReference type="ARBA" id="ARBA00001946"/>
    </source>
</evidence>
<evidence type="ECO:0000256" key="3">
    <source>
        <dbReference type="ARBA" id="ARBA00022723"/>
    </source>
</evidence>
<dbReference type="KEGG" id="lgo:JCM16774_1146"/>
<proteinExistence type="inferred from homology"/>
<comment type="similarity">
    <text evidence="2 6">Belongs to the Nudix hydrolase family.</text>
</comment>
<gene>
    <name evidence="8" type="ORF">JCM16774_1146</name>
</gene>
<dbReference type="InterPro" id="IPR020476">
    <property type="entry name" value="Nudix_hydrolase"/>
</dbReference>
<dbReference type="InterPro" id="IPR020084">
    <property type="entry name" value="NUDIX_hydrolase_CS"/>
</dbReference>
<dbReference type="Gene3D" id="3.90.79.10">
    <property type="entry name" value="Nucleoside Triphosphate Pyrophosphohydrolase"/>
    <property type="match status" value="1"/>
</dbReference>
<evidence type="ECO:0000256" key="5">
    <source>
        <dbReference type="ARBA" id="ARBA00022842"/>
    </source>
</evidence>
<dbReference type="EMBL" id="AP019822">
    <property type="protein sequence ID" value="BBM36214.1"/>
    <property type="molecule type" value="Genomic_DNA"/>
</dbReference>
<accession>A0A510JAJ3</accession>
<dbReference type="GO" id="GO:0046872">
    <property type="term" value="F:metal ion binding"/>
    <property type="evidence" value="ECO:0007669"/>
    <property type="project" value="UniProtKB-KW"/>
</dbReference>
<dbReference type="PANTHER" id="PTHR43758:SF2">
    <property type="entry name" value="OXIDIZED PURINE NUCLEOSIDE TRIPHOSPHATE HYDROLASE"/>
    <property type="match status" value="1"/>
</dbReference>
<dbReference type="AlphaFoldDB" id="A0A510JAJ3"/>
<dbReference type="InterPro" id="IPR000086">
    <property type="entry name" value="NUDIX_hydrolase_dom"/>
</dbReference>
<evidence type="ECO:0000256" key="6">
    <source>
        <dbReference type="RuleBase" id="RU003476"/>
    </source>
</evidence>
<dbReference type="PROSITE" id="PS51462">
    <property type="entry name" value="NUDIX"/>
    <property type="match status" value="1"/>
</dbReference>
<dbReference type="GO" id="GO:0008413">
    <property type="term" value="F:8-oxo-7,8-dihydroguanosine triphosphate pyrophosphatase activity"/>
    <property type="evidence" value="ECO:0007669"/>
    <property type="project" value="InterPro"/>
</dbReference>
<evidence type="ECO:0000259" key="7">
    <source>
        <dbReference type="PROSITE" id="PS51462"/>
    </source>
</evidence>
<dbReference type="GO" id="GO:0006281">
    <property type="term" value="P:DNA repair"/>
    <property type="evidence" value="ECO:0007669"/>
    <property type="project" value="InterPro"/>
</dbReference>
<evidence type="ECO:0000256" key="4">
    <source>
        <dbReference type="ARBA" id="ARBA00022801"/>
    </source>
</evidence>
<dbReference type="STRING" id="714315.GCA_000516535_01144"/>
<dbReference type="GO" id="GO:0005737">
    <property type="term" value="C:cytoplasm"/>
    <property type="evidence" value="ECO:0007669"/>
    <property type="project" value="TreeGrafter"/>
</dbReference>
<name>A0A510JAJ3_9FUSO</name>
<evidence type="ECO:0000256" key="2">
    <source>
        <dbReference type="ARBA" id="ARBA00005582"/>
    </source>
</evidence>
<dbReference type="InterPro" id="IPR003562">
    <property type="entry name" value="Mutator_MutX_prot"/>
</dbReference>
<reference evidence="8 9" key="1">
    <citation type="submission" date="2019-07" db="EMBL/GenBank/DDBJ databases">
        <title>Complete Genome Sequence of Leptotrichia goodfellowii Strain JCM 16774.</title>
        <authorList>
            <person name="Watanabe S."/>
            <person name="Cui L."/>
        </authorList>
    </citation>
    <scope>NUCLEOTIDE SEQUENCE [LARGE SCALE GENOMIC DNA]</scope>
    <source>
        <strain evidence="8 9">JCM16774</strain>
    </source>
</reference>
<dbReference type="SUPFAM" id="SSF55811">
    <property type="entry name" value="Nudix"/>
    <property type="match status" value="1"/>
</dbReference>
<organism evidence="8 9">
    <name type="scientific">Pseudoleptotrichia goodfellowii</name>
    <dbReference type="NCBI Taxonomy" id="157692"/>
    <lineage>
        <taxon>Bacteria</taxon>
        <taxon>Fusobacteriati</taxon>
        <taxon>Fusobacteriota</taxon>
        <taxon>Fusobacteriia</taxon>
        <taxon>Fusobacteriales</taxon>
        <taxon>Leptotrichiaceae</taxon>
        <taxon>Pseudoleptotrichia</taxon>
    </lineage>
</organism>
<dbReference type="PRINTS" id="PR00502">
    <property type="entry name" value="NUDIXFAMILY"/>
</dbReference>
<keyword evidence="3" id="KW-0479">Metal-binding</keyword>
<sequence length="152" mass="17841">MKIATICYIKKDGYTLMLKRTKKKNDIHEGKWVGVGGKMEMGESPEDCIRREVFEETGLTLKNLKLKGFLSFPGFEDEEDWYSFAFESTDFEGELIDSPEGELAWIKDDKIKDLNMWEGDIDFLEWMKKDRIFSGKITYDKGKFIKSEVIFY</sequence>
<evidence type="ECO:0000313" key="9">
    <source>
        <dbReference type="Proteomes" id="UP000321606"/>
    </source>
</evidence>
<protein>
    <submittedName>
        <fullName evidence="8">NUDIX hydrolase</fullName>
    </submittedName>
</protein>
<keyword evidence="4 6" id="KW-0378">Hydrolase</keyword>
<dbReference type="PROSITE" id="PS00893">
    <property type="entry name" value="NUDIX_BOX"/>
    <property type="match status" value="1"/>
</dbReference>
<dbReference type="Proteomes" id="UP000321606">
    <property type="component" value="Chromosome"/>
</dbReference>
<dbReference type="OrthoDB" id="9804563at2"/>
<dbReference type="Pfam" id="PF00293">
    <property type="entry name" value="NUDIX"/>
    <property type="match status" value="1"/>
</dbReference>
<dbReference type="RefSeq" id="WP_026737583.1">
    <property type="nucleotide sequence ID" value="NZ_AP019822.1"/>
</dbReference>
<comment type="cofactor">
    <cofactor evidence="1">
        <name>Mg(2+)</name>
        <dbReference type="ChEBI" id="CHEBI:18420"/>
    </cofactor>
</comment>